<dbReference type="InterPro" id="IPR004843">
    <property type="entry name" value="Calcineurin-like_PHP"/>
</dbReference>
<dbReference type="RefSeq" id="WP_241370955.1">
    <property type="nucleotide sequence ID" value="NZ_JAKZFC010000010.1"/>
</dbReference>
<name>A0ABS9UHH4_9BACL</name>
<evidence type="ECO:0000313" key="5">
    <source>
        <dbReference type="EMBL" id="MCH7323793.1"/>
    </source>
</evidence>
<accession>A0ABS9UHH4</accession>
<evidence type="ECO:0000256" key="1">
    <source>
        <dbReference type="ARBA" id="ARBA00022723"/>
    </source>
</evidence>
<keyword evidence="2" id="KW-0378">Hydrolase</keyword>
<keyword evidence="1" id="KW-0479">Metal-binding</keyword>
<dbReference type="Pfam" id="PF00149">
    <property type="entry name" value="Metallophos"/>
    <property type="match status" value="1"/>
</dbReference>
<keyword evidence="3" id="KW-1133">Transmembrane helix</keyword>
<gene>
    <name evidence="5" type="ORF">LZ480_18135</name>
</gene>
<sequence>MKKLIKLIIGIAAIYVFLYVNNNWLVTTEITHESEKIPQSFDGFRITQITDLHDATFGENQSRLVKKVRATNPDAIFITGDLVDSRRYDLDNSLQAVAQFVEIADVYYVLGNHEVSLNLVDEIYAALTDLGVHVLPNDAVTLERNGERIVALGIEDPLIGQNVDVSIDAARQNVGTDSFTMLLSHRPEQFEAYVEKEMDLVFTGHAHGGQIRLPFIGGILAPGQGFFPSYTAGVFKEQDTTMIISRGLGNSLFPFRIFNLPEIITVQLKSK</sequence>
<evidence type="ECO:0000259" key="4">
    <source>
        <dbReference type="Pfam" id="PF00149"/>
    </source>
</evidence>
<feature type="transmembrane region" description="Helical" evidence="3">
    <location>
        <begin position="7"/>
        <end position="26"/>
    </location>
</feature>
<keyword evidence="3" id="KW-0812">Transmembrane</keyword>
<keyword evidence="6" id="KW-1185">Reference proteome</keyword>
<dbReference type="PANTHER" id="PTHR31302:SF31">
    <property type="entry name" value="PHOSPHODIESTERASE YAEI"/>
    <property type="match status" value="1"/>
</dbReference>
<dbReference type="CDD" id="cd07385">
    <property type="entry name" value="MPP_YkuE_C"/>
    <property type="match status" value="1"/>
</dbReference>
<reference evidence="5 6" key="1">
    <citation type="submission" date="2022-03" db="EMBL/GenBank/DDBJ databases">
        <authorList>
            <person name="Jo J.-H."/>
            <person name="Im W.-T."/>
        </authorList>
    </citation>
    <scope>NUCLEOTIDE SEQUENCE [LARGE SCALE GENOMIC DNA]</scope>
    <source>
        <strain evidence="5 6">MA9</strain>
    </source>
</reference>
<organism evidence="5 6">
    <name type="scientific">Solibacillus palustris</name>
    <dbReference type="NCBI Taxonomy" id="2908203"/>
    <lineage>
        <taxon>Bacteria</taxon>
        <taxon>Bacillati</taxon>
        <taxon>Bacillota</taxon>
        <taxon>Bacilli</taxon>
        <taxon>Bacillales</taxon>
        <taxon>Caryophanaceae</taxon>
        <taxon>Solibacillus</taxon>
    </lineage>
</organism>
<keyword evidence="3" id="KW-0472">Membrane</keyword>
<proteinExistence type="predicted"/>
<dbReference type="InterPro" id="IPR029052">
    <property type="entry name" value="Metallo-depent_PP-like"/>
</dbReference>
<comment type="caution">
    <text evidence="5">The sequence shown here is derived from an EMBL/GenBank/DDBJ whole genome shotgun (WGS) entry which is preliminary data.</text>
</comment>
<evidence type="ECO:0000256" key="3">
    <source>
        <dbReference type="SAM" id="Phobius"/>
    </source>
</evidence>
<dbReference type="SUPFAM" id="SSF56300">
    <property type="entry name" value="Metallo-dependent phosphatases"/>
    <property type="match status" value="1"/>
</dbReference>
<evidence type="ECO:0000313" key="6">
    <source>
        <dbReference type="Proteomes" id="UP001316087"/>
    </source>
</evidence>
<dbReference type="PANTHER" id="PTHR31302">
    <property type="entry name" value="TRANSMEMBRANE PROTEIN WITH METALLOPHOSPHOESTERASE DOMAIN-RELATED"/>
    <property type="match status" value="1"/>
</dbReference>
<dbReference type="Gene3D" id="3.60.21.10">
    <property type="match status" value="1"/>
</dbReference>
<feature type="domain" description="Calcineurin-like phosphoesterase" evidence="4">
    <location>
        <begin position="44"/>
        <end position="208"/>
    </location>
</feature>
<dbReference type="InterPro" id="IPR051158">
    <property type="entry name" value="Metallophosphoesterase_sf"/>
</dbReference>
<evidence type="ECO:0000256" key="2">
    <source>
        <dbReference type="ARBA" id="ARBA00022801"/>
    </source>
</evidence>
<dbReference type="Proteomes" id="UP001316087">
    <property type="component" value="Unassembled WGS sequence"/>
</dbReference>
<dbReference type="EMBL" id="JAKZFC010000010">
    <property type="protein sequence ID" value="MCH7323793.1"/>
    <property type="molecule type" value="Genomic_DNA"/>
</dbReference>
<protein>
    <submittedName>
        <fullName evidence="5">Metallophosphoesterase</fullName>
    </submittedName>
</protein>